<dbReference type="PROSITE" id="PS00101">
    <property type="entry name" value="HEXAPEP_TRANSFERASES"/>
    <property type="match status" value="1"/>
</dbReference>
<keyword evidence="2 5" id="KW-0808">Transferase</keyword>
<evidence type="ECO:0000313" key="7">
    <source>
        <dbReference type="EMBL" id="KAA5388279.1"/>
    </source>
</evidence>
<evidence type="ECO:0000313" key="6">
    <source>
        <dbReference type="EMBL" id="KAA5325046.1"/>
    </source>
</evidence>
<dbReference type="EMBL" id="VVZE01000001">
    <property type="protein sequence ID" value="KAA5388279.1"/>
    <property type="molecule type" value="Genomic_DNA"/>
</dbReference>
<protein>
    <recommendedName>
        <fullName evidence="5">Serine acetyltransferase</fullName>
        <ecNumber evidence="5">2.3.1.30</ecNumber>
    </recommendedName>
</protein>
<sequence length="181" mass="20965">MIKTKEDLIEYLNKDMKRYGNTKPTLKDRLLRNDWWYFYHYLYNLRKLEYHINNNHKIKAFIRLFIHKRYCNKLRIYTYPNTLGAGIRFYHIGNFTEIKRSTHIGDNCTILSGVVIGNKGKEMDNHHVSIGNNCYIGLNVGIFGSIKIGNNVIIGANSIVTKDIPDNCIAAGVPAKIIKRC</sequence>
<dbReference type="Proteomes" id="UP000481700">
    <property type="component" value="Unassembled WGS sequence"/>
</dbReference>
<dbReference type="GO" id="GO:0005737">
    <property type="term" value="C:cytoplasm"/>
    <property type="evidence" value="ECO:0007669"/>
    <property type="project" value="InterPro"/>
</dbReference>
<reference evidence="6 8" key="1">
    <citation type="journal article" date="2019" name="Nat. Med.">
        <title>A library of human gut bacterial isolates paired with longitudinal multiomics data enables mechanistic microbiome research.</title>
        <authorList>
            <person name="Poyet M."/>
            <person name="Groussin M."/>
            <person name="Gibbons S.M."/>
            <person name="Avila-Pacheco J."/>
            <person name="Jiang X."/>
            <person name="Kearney S.M."/>
            <person name="Perrotta A.R."/>
            <person name="Berdy B."/>
            <person name="Zhao S."/>
            <person name="Lieberman T.D."/>
            <person name="Swanson P.K."/>
            <person name="Smith M."/>
            <person name="Roesemann S."/>
            <person name="Alexander J.E."/>
            <person name="Rich S.A."/>
            <person name="Livny J."/>
            <person name="Vlamakis H."/>
            <person name="Clish C."/>
            <person name="Bullock K."/>
            <person name="Deik A."/>
            <person name="Scott J."/>
            <person name="Pierce K.A."/>
            <person name="Xavier R.J."/>
            <person name="Alm E.J."/>
        </authorList>
    </citation>
    <scope>NUCLEOTIDE SEQUENCE [LARGE SCALE GENOMIC DNA]</scope>
    <source>
        <strain evidence="6 8">BIOML-A25</strain>
        <strain evidence="7">BIOML-A8</strain>
    </source>
</reference>
<organism evidence="6 8">
    <name type="scientific">Phocaeicola dorei</name>
    <dbReference type="NCBI Taxonomy" id="357276"/>
    <lineage>
        <taxon>Bacteria</taxon>
        <taxon>Pseudomonadati</taxon>
        <taxon>Bacteroidota</taxon>
        <taxon>Bacteroidia</taxon>
        <taxon>Bacteroidales</taxon>
        <taxon>Bacteroidaceae</taxon>
        <taxon>Phocaeicola</taxon>
    </lineage>
</organism>
<comment type="similarity">
    <text evidence="1 5">Belongs to the transferase hexapeptide repeat family.</text>
</comment>
<evidence type="ECO:0000256" key="2">
    <source>
        <dbReference type="ARBA" id="ARBA00022679"/>
    </source>
</evidence>
<dbReference type="InterPro" id="IPR045304">
    <property type="entry name" value="LbH_SAT"/>
</dbReference>
<dbReference type="RefSeq" id="WP_117542686.1">
    <property type="nucleotide sequence ID" value="NZ_JAHYRZ010000002.1"/>
</dbReference>
<dbReference type="CDD" id="cd03354">
    <property type="entry name" value="LbH_SAT"/>
    <property type="match status" value="1"/>
</dbReference>
<proteinExistence type="inferred from homology"/>
<dbReference type="InterPro" id="IPR018357">
    <property type="entry name" value="Hexapep_transf_CS"/>
</dbReference>
<dbReference type="EMBL" id="VVZV01000001">
    <property type="protein sequence ID" value="KAA5325046.1"/>
    <property type="molecule type" value="Genomic_DNA"/>
</dbReference>
<dbReference type="EC" id="2.3.1.30" evidence="5"/>
<keyword evidence="4 5" id="KW-0012">Acyltransferase</keyword>
<accession>A0A6L3IXS2</accession>
<gene>
    <name evidence="7" type="ORF">F2Y44_00730</name>
    <name evidence="6" type="ORF">F2Z07_01430</name>
</gene>
<dbReference type="InterPro" id="IPR005881">
    <property type="entry name" value="Ser_O-AcTrfase"/>
</dbReference>
<evidence type="ECO:0000256" key="1">
    <source>
        <dbReference type="ARBA" id="ARBA00007274"/>
    </source>
</evidence>
<dbReference type="Gene3D" id="2.160.10.10">
    <property type="entry name" value="Hexapeptide repeat proteins"/>
    <property type="match status" value="1"/>
</dbReference>
<evidence type="ECO:0000256" key="4">
    <source>
        <dbReference type="ARBA" id="ARBA00023315"/>
    </source>
</evidence>
<dbReference type="AlphaFoldDB" id="A0A6L3IXS2"/>
<dbReference type="SUPFAM" id="SSF51161">
    <property type="entry name" value="Trimeric LpxA-like enzymes"/>
    <property type="match status" value="1"/>
</dbReference>
<dbReference type="GO" id="GO:0009001">
    <property type="term" value="F:serine O-acetyltransferase activity"/>
    <property type="evidence" value="ECO:0007669"/>
    <property type="project" value="UniProtKB-EC"/>
</dbReference>
<dbReference type="Pfam" id="PF14602">
    <property type="entry name" value="Hexapep_2"/>
    <property type="match status" value="2"/>
</dbReference>
<evidence type="ECO:0000313" key="8">
    <source>
        <dbReference type="Proteomes" id="UP000481700"/>
    </source>
</evidence>
<dbReference type="GO" id="GO:0006535">
    <property type="term" value="P:cysteine biosynthetic process from serine"/>
    <property type="evidence" value="ECO:0007669"/>
    <property type="project" value="InterPro"/>
</dbReference>
<dbReference type="PANTHER" id="PTHR42811">
    <property type="entry name" value="SERINE ACETYLTRANSFERASE"/>
    <property type="match status" value="1"/>
</dbReference>
<keyword evidence="3" id="KW-0677">Repeat</keyword>
<dbReference type="InterPro" id="IPR011004">
    <property type="entry name" value="Trimer_LpxA-like_sf"/>
</dbReference>
<evidence type="ECO:0000256" key="3">
    <source>
        <dbReference type="ARBA" id="ARBA00022737"/>
    </source>
</evidence>
<dbReference type="PIRSF" id="PIRSF000441">
    <property type="entry name" value="CysE"/>
    <property type="match status" value="1"/>
</dbReference>
<comment type="catalytic activity">
    <reaction evidence="5">
        <text>L-serine + acetyl-CoA = O-acetyl-L-serine + CoA</text>
        <dbReference type="Rhea" id="RHEA:24560"/>
        <dbReference type="ChEBI" id="CHEBI:33384"/>
        <dbReference type="ChEBI" id="CHEBI:57287"/>
        <dbReference type="ChEBI" id="CHEBI:57288"/>
        <dbReference type="ChEBI" id="CHEBI:58340"/>
        <dbReference type="EC" id="2.3.1.30"/>
    </reaction>
</comment>
<comment type="caution">
    <text evidence="6">The sequence shown here is derived from an EMBL/GenBank/DDBJ whole genome shotgun (WGS) entry which is preliminary data.</text>
</comment>
<evidence type="ECO:0000256" key="5">
    <source>
        <dbReference type="PIRNR" id="PIRNR000441"/>
    </source>
</evidence>
<dbReference type="InterPro" id="IPR001451">
    <property type="entry name" value="Hexapep"/>
</dbReference>
<name>A0A6L3IXS2_9BACT</name>